<dbReference type="Proteomes" id="UP000237061">
    <property type="component" value="Unassembled WGS sequence"/>
</dbReference>
<proteinExistence type="predicted"/>
<dbReference type="EMBL" id="PPXC01000001">
    <property type="protein sequence ID" value="POH75376.1"/>
    <property type="molecule type" value="Genomic_DNA"/>
</dbReference>
<name>A0A2S4A1K3_ARTGL</name>
<dbReference type="AlphaFoldDB" id="A0A2S4A1K3"/>
<gene>
    <name evidence="1" type="ORF">CVS27_01885</name>
</gene>
<keyword evidence="2" id="KW-1185">Reference proteome</keyword>
<protein>
    <submittedName>
        <fullName evidence="1">Uncharacterized protein</fullName>
    </submittedName>
</protein>
<evidence type="ECO:0000313" key="1">
    <source>
        <dbReference type="EMBL" id="POH75376.1"/>
    </source>
</evidence>
<sequence>MDAGWTLEDIARWARRRGLKWSTARVVEFENGKIPLTLGTLLIVCEALSGTKTLIDTRTVKLSDLIPESGVVQLNADFSTDAALVKGILAGQDVQLYGTAEVDELLEEQTRALSMVNAAMDLAPKNSNKLMMRIEHQHGLAEKRLAKSLGLSSVELVACEASLWGQSMSAERAQRADEDATPQKLGRITRELKAEIQDYLKSKRGALSGDD</sequence>
<organism evidence="1 2">
    <name type="scientific">Arthrobacter glacialis</name>
    <dbReference type="NCBI Taxonomy" id="1664"/>
    <lineage>
        <taxon>Bacteria</taxon>
        <taxon>Bacillati</taxon>
        <taxon>Actinomycetota</taxon>
        <taxon>Actinomycetes</taxon>
        <taxon>Micrococcales</taxon>
        <taxon>Micrococcaceae</taxon>
        <taxon>Arthrobacter</taxon>
    </lineage>
</organism>
<comment type="caution">
    <text evidence="1">The sequence shown here is derived from an EMBL/GenBank/DDBJ whole genome shotgun (WGS) entry which is preliminary data.</text>
</comment>
<reference evidence="1 2" key="1">
    <citation type="submission" date="2018-01" db="EMBL/GenBank/DDBJ databases">
        <title>Arthrobacter sp. nov., from glaciers in China.</title>
        <authorList>
            <person name="Liu Q."/>
            <person name="Xin Y.-H."/>
        </authorList>
    </citation>
    <scope>NUCLEOTIDE SEQUENCE [LARGE SCALE GENOMIC DNA]</scope>
    <source>
        <strain evidence="1 2">HLT2-12-2</strain>
    </source>
</reference>
<evidence type="ECO:0000313" key="2">
    <source>
        <dbReference type="Proteomes" id="UP000237061"/>
    </source>
</evidence>
<accession>A0A2S4A1K3</accession>